<organism evidence="3 4">
    <name type="scientific">Inquilinus limosus</name>
    <dbReference type="NCBI Taxonomy" id="171674"/>
    <lineage>
        <taxon>Bacteria</taxon>
        <taxon>Pseudomonadati</taxon>
        <taxon>Pseudomonadota</taxon>
        <taxon>Alphaproteobacteria</taxon>
        <taxon>Rhodospirillales</taxon>
        <taxon>Rhodospirillaceae</taxon>
        <taxon>Inquilinus</taxon>
    </lineage>
</organism>
<protein>
    <submittedName>
        <fullName evidence="3">MucR family transcriptional regulator</fullName>
    </submittedName>
</protein>
<dbReference type="Pfam" id="PF05443">
    <property type="entry name" value="ROS_MUCR"/>
    <property type="match status" value="1"/>
</dbReference>
<proteinExistence type="inferred from homology"/>
<dbReference type="GO" id="GO:0006355">
    <property type="term" value="P:regulation of DNA-templated transcription"/>
    <property type="evidence" value="ECO:0007669"/>
    <property type="project" value="InterPro"/>
</dbReference>
<accession>A0A952KH11</accession>
<evidence type="ECO:0000256" key="2">
    <source>
        <dbReference type="SAM" id="MobiDB-lite"/>
    </source>
</evidence>
<name>A0A952KH11_9PROT</name>
<reference evidence="3" key="1">
    <citation type="submission" date="2020-06" db="EMBL/GenBank/DDBJ databases">
        <title>Stable isotope informed genome-resolved metagenomics uncovers potential trophic interactions in rhizosphere soil.</title>
        <authorList>
            <person name="Starr E.P."/>
            <person name="Shi S."/>
            <person name="Blazewicz S.J."/>
            <person name="Koch B.J."/>
            <person name="Probst A.J."/>
            <person name="Hungate B.A."/>
            <person name="Pett-Ridge J."/>
            <person name="Firestone M.K."/>
            <person name="Banfield J.F."/>
        </authorList>
    </citation>
    <scope>NUCLEOTIDE SEQUENCE</scope>
    <source>
        <strain evidence="3">YM_69_17</strain>
    </source>
</reference>
<dbReference type="GO" id="GO:0008270">
    <property type="term" value="F:zinc ion binding"/>
    <property type="evidence" value="ECO:0007669"/>
    <property type="project" value="InterPro"/>
</dbReference>
<dbReference type="Proteomes" id="UP000700706">
    <property type="component" value="Unassembled WGS sequence"/>
</dbReference>
<gene>
    <name evidence="3" type="ORF">JF625_09135</name>
</gene>
<sequence>MRVDQLDEASRTQIGADNDLRLLSHHRDFAAEIARAFRSRQAAAPEDPSLIRKILAAFDELSAPLPSARRRPRKVARAVAAPAVPAVPLHETIGLGFLTCLEDGVNCRDLGRHLGAAHGLSPDQYRRRWGLPAAYPMVPPPSHEERMAWRHRLAPRPHGAEPDPSPLRLQEESRRIGAGRSRRQHRRGAPAGLRHDWGKTGTVPDRRSEGPRPDGFRR</sequence>
<dbReference type="InterPro" id="IPR041920">
    <property type="entry name" value="ROS/MUCR_sf"/>
</dbReference>
<feature type="region of interest" description="Disordered" evidence="2">
    <location>
        <begin position="155"/>
        <end position="218"/>
    </location>
</feature>
<dbReference type="InterPro" id="IPR008807">
    <property type="entry name" value="ROS_MUCR"/>
</dbReference>
<evidence type="ECO:0000313" key="3">
    <source>
        <dbReference type="EMBL" id="MBW8725301.1"/>
    </source>
</evidence>
<evidence type="ECO:0000256" key="1">
    <source>
        <dbReference type="ARBA" id="ARBA00007031"/>
    </source>
</evidence>
<comment type="similarity">
    <text evidence="1">Belongs to the ros/MucR family.</text>
</comment>
<dbReference type="GO" id="GO:0003677">
    <property type="term" value="F:DNA binding"/>
    <property type="evidence" value="ECO:0007669"/>
    <property type="project" value="InterPro"/>
</dbReference>
<comment type="caution">
    <text evidence="3">The sequence shown here is derived from an EMBL/GenBank/DDBJ whole genome shotgun (WGS) entry which is preliminary data.</text>
</comment>
<dbReference type="AlphaFoldDB" id="A0A952KH11"/>
<dbReference type="Gene3D" id="1.10.10.1550">
    <property type="entry name" value="ROS/MUCR transcriptional regulator protein"/>
    <property type="match status" value="1"/>
</dbReference>
<feature type="compositionally biased region" description="Basic and acidic residues" evidence="2">
    <location>
        <begin position="193"/>
        <end position="218"/>
    </location>
</feature>
<evidence type="ECO:0000313" key="4">
    <source>
        <dbReference type="Proteomes" id="UP000700706"/>
    </source>
</evidence>
<dbReference type="EMBL" id="JAEKLZ010000166">
    <property type="protein sequence ID" value="MBW8725301.1"/>
    <property type="molecule type" value="Genomic_DNA"/>
</dbReference>